<dbReference type="Proteomes" id="UP001612928">
    <property type="component" value="Unassembled WGS sequence"/>
</dbReference>
<dbReference type="PANTHER" id="PTHR47506:SF1">
    <property type="entry name" value="HTH-TYPE TRANSCRIPTIONAL REGULATOR YJDC"/>
    <property type="match status" value="1"/>
</dbReference>
<evidence type="ECO:0000256" key="2">
    <source>
        <dbReference type="ARBA" id="ARBA00023125"/>
    </source>
</evidence>
<evidence type="ECO:0000256" key="4">
    <source>
        <dbReference type="PROSITE-ProRule" id="PRU00335"/>
    </source>
</evidence>
<comment type="caution">
    <text evidence="6">The sequence shown here is derived from an EMBL/GenBank/DDBJ whole genome shotgun (WGS) entry which is preliminary data.</text>
</comment>
<gene>
    <name evidence="6" type="ORF">ACIBP5_32445</name>
</gene>
<evidence type="ECO:0000256" key="3">
    <source>
        <dbReference type="ARBA" id="ARBA00023163"/>
    </source>
</evidence>
<evidence type="ECO:0000313" key="6">
    <source>
        <dbReference type="EMBL" id="MFI7444707.1"/>
    </source>
</evidence>
<feature type="domain" description="HTH tetR-type" evidence="5">
    <location>
        <begin position="6"/>
        <end position="66"/>
    </location>
</feature>
<proteinExistence type="predicted"/>
<evidence type="ECO:0000259" key="5">
    <source>
        <dbReference type="PROSITE" id="PS50977"/>
    </source>
</evidence>
<keyword evidence="1" id="KW-0805">Transcription regulation</keyword>
<keyword evidence="3" id="KW-0804">Transcription</keyword>
<evidence type="ECO:0000313" key="7">
    <source>
        <dbReference type="Proteomes" id="UP001612928"/>
    </source>
</evidence>
<dbReference type="InterPro" id="IPR009057">
    <property type="entry name" value="Homeodomain-like_sf"/>
</dbReference>
<dbReference type="Gene3D" id="1.10.357.10">
    <property type="entry name" value="Tetracycline Repressor, domain 2"/>
    <property type="match status" value="1"/>
</dbReference>
<keyword evidence="7" id="KW-1185">Reference proteome</keyword>
<protein>
    <submittedName>
        <fullName evidence="6">TetR/AcrR family transcriptional regulator</fullName>
    </submittedName>
</protein>
<dbReference type="PANTHER" id="PTHR47506">
    <property type="entry name" value="TRANSCRIPTIONAL REGULATORY PROTEIN"/>
    <property type="match status" value="1"/>
</dbReference>
<dbReference type="SUPFAM" id="SSF46689">
    <property type="entry name" value="Homeodomain-like"/>
    <property type="match status" value="1"/>
</dbReference>
<sequence>MPRPPRYDVDDLLDAALALTVANTPTGVSVAELARHAGVPSGSVYHRFPSRAVLLAELWLRTVDRFQEGFLPCLADRDACRGARTAARYVVDWSRTDPDSARLLLYARRDFVPQEWPAEQTARAAAQDLRLRSALRALAGRLDVDLERLVIAVVDLPYAVVRRHLADGGAIAAGVADTVENCADTLLRARLPEPRR</sequence>
<keyword evidence="2 4" id="KW-0238">DNA-binding</keyword>
<organism evidence="6 7">
    <name type="scientific">Nonomuraea indica</name>
    <dbReference type="NCBI Taxonomy" id="1581193"/>
    <lineage>
        <taxon>Bacteria</taxon>
        <taxon>Bacillati</taxon>
        <taxon>Actinomycetota</taxon>
        <taxon>Actinomycetes</taxon>
        <taxon>Streptosporangiales</taxon>
        <taxon>Streptosporangiaceae</taxon>
        <taxon>Nonomuraea</taxon>
    </lineage>
</organism>
<accession>A0ABW8AD53</accession>
<evidence type="ECO:0000256" key="1">
    <source>
        <dbReference type="ARBA" id="ARBA00023015"/>
    </source>
</evidence>
<feature type="DNA-binding region" description="H-T-H motif" evidence="4">
    <location>
        <begin position="29"/>
        <end position="48"/>
    </location>
</feature>
<dbReference type="PROSITE" id="PS50977">
    <property type="entry name" value="HTH_TETR_2"/>
    <property type="match status" value="1"/>
</dbReference>
<dbReference type="EMBL" id="JBITMB010000009">
    <property type="protein sequence ID" value="MFI7444707.1"/>
    <property type="molecule type" value="Genomic_DNA"/>
</dbReference>
<dbReference type="Pfam" id="PF00440">
    <property type="entry name" value="TetR_N"/>
    <property type="match status" value="1"/>
</dbReference>
<name>A0ABW8AD53_9ACTN</name>
<dbReference type="InterPro" id="IPR001647">
    <property type="entry name" value="HTH_TetR"/>
</dbReference>
<dbReference type="RefSeq" id="WP_397024977.1">
    <property type="nucleotide sequence ID" value="NZ_JBITMB010000009.1"/>
</dbReference>
<reference evidence="6 7" key="1">
    <citation type="submission" date="2024-10" db="EMBL/GenBank/DDBJ databases">
        <title>The Natural Products Discovery Center: Release of the First 8490 Sequenced Strains for Exploring Actinobacteria Biosynthetic Diversity.</title>
        <authorList>
            <person name="Kalkreuter E."/>
            <person name="Kautsar S.A."/>
            <person name="Yang D."/>
            <person name="Bader C.D."/>
            <person name="Teijaro C.N."/>
            <person name="Fluegel L."/>
            <person name="Davis C.M."/>
            <person name="Simpson J.R."/>
            <person name="Lauterbach L."/>
            <person name="Steele A.D."/>
            <person name="Gui C."/>
            <person name="Meng S."/>
            <person name="Li G."/>
            <person name="Viehrig K."/>
            <person name="Ye F."/>
            <person name="Su P."/>
            <person name="Kiefer A.F."/>
            <person name="Nichols A."/>
            <person name="Cepeda A.J."/>
            <person name="Yan W."/>
            <person name="Fan B."/>
            <person name="Jiang Y."/>
            <person name="Adhikari A."/>
            <person name="Zheng C.-J."/>
            <person name="Schuster L."/>
            <person name="Cowan T.M."/>
            <person name="Smanski M.J."/>
            <person name="Chevrette M.G."/>
            <person name="De Carvalho L.P.S."/>
            <person name="Shen B."/>
        </authorList>
    </citation>
    <scope>NUCLEOTIDE SEQUENCE [LARGE SCALE GENOMIC DNA]</scope>
    <source>
        <strain evidence="6 7">NPDC049503</strain>
    </source>
</reference>